<dbReference type="Proteomes" id="UP000663873">
    <property type="component" value="Unassembled WGS sequence"/>
</dbReference>
<keyword evidence="1" id="KW-1133">Transmembrane helix</keyword>
<evidence type="ECO:0000313" key="4">
    <source>
        <dbReference type="Proteomes" id="UP000663825"/>
    </source>
</evidence>
<dbReference type="EMBL" id="CAJOBP010001950">
    <property type="protein sequence ID" value="CAF4323733.1"/>
    <property type="molecule type" value="Genomic_DNA"/>
</dbReference>
<evidence type="ECO:0000313" key="2">
    <source>
        <dbReference type="EMBL" id="CAF3230544.1"/>
    </source>
</evidence>
<proteinExistence type="predicted"/>
<feature type="transmembrane region" description="Helical" evidence="1">
    <location>
        <begin position="299"/>
        <end position="320"/>
    </location>
</feature>
<feature type="transmembrane region" description="Helical" evidence="1">
    <location>
        <begin position="94"/>
        <end position="115"/>
    </location>
</feature>
<dbReference type="AlphaFoldDB" id="A0A817R351"/>
<keyword evidence="5" id="KW-1185">Reference proteome</keyword>
<dbReference type="Proteomes" id="UP000663825">
    <property type="component" value="Unassembled WGS sequence"/>
</dbReference>
<comment type="caution">
    <text evidence="2">The sequence shown here is derived from an EMBL/GenBank/DDBJ whole genome shotgun (WGS) entry which is preliminary data.</text>
</comment>
<feature type="transmembrane region" description="Helical" evidence="1">
    <location>
        <begin position="61"/>
        <end position="82"/>
    </location>
</feature>
<name>A0A817R351_9BILA</name>
<protein>
    <submittedName>
        <fullName evidence="2">Uncharacterized protein</fullName>
    </submittedName>
</protein>
<evidence type="ECO:0000313" key="5">
    <source>
        <dbReference type="Proteomes" id="UP000663873"/>
    </source>
</evidence>
<feature type="transmembrane region" description="Helical" evidence="1">
    <location>
        <begin position="264"/>
        <end position="287"/>
    </location>
</feature>
<dbReference type="OrthoDB" id="10022573at2759"/>
<reference evidence="2" key="1">
    <citation type="submission" date="2021-02" db="EMBL/GenBank/DDBJ databases">
        <authorList>
            <person name="Nowell W R."/>
        </authorList>
    </citation>
    <scope>NUCLEOTIDE SEQUENCE</scope>
</reference>
<keyword evidence="1" id="KW-0472">Membrane</keyword>
<feature type="transmembrane region" description="Helical" evidence="1">
    <location>
        <begin position="208"/>
        <end position="228"/>
    </location>
</feature>
<gene>
    <name evidence="2" type="ORF">TIS948_LOCUS14084</name>
    <name evidence="3" type="ORF">UJA718_LOCUS14040</name>
</gene>
<evidence type="ECO:0000256" key="1">
    <source>
        <dbReference type="SAM" id="Phobius"/>
    </source>
</evidence>
<accession>A0A817R351</accession>
<feature type="transmembrane region" description="Helical" evidence="1">
    <location>
        <begin position="169"/>
        <end position="187"/>
    </location>
</feature>
<organism evidence="2 4">
    <name type="scientific">Rotaria socialis</name>
    <dbReference type="NCBI Taxonomy" id="392032"/>
    <lineage>
        <taxon>Eukaryota</taxon>
        <taxon>Metazoa</taxon>
        <taxon>Spiralia</taxon>
        <taxon>Gnathifera</taxon>
        <taxon>Rotifera</taxon>
        <taxon>Eurotatoria</taxon>
        <taxon>Bdelloidea</taxon>
        <taxon>Philodinida</taxon>
        <taxon>Philodinidae</taxon>
        <taxon>Rotaria</taxon>
    </lineage>
</organism>
<keyword evidence="1" id="KW-0812">Transmembrane</keyword>
<sequence>MLLTTLGPTTMSKIALSTISLSTNETLYQLIKRLLNETDLYKHQIADLIEPEKYSITSVHIVIWTFTILTYLLAIPLVVRMFHSGTYSNVIDYFSTQIILCAFIAWIPALILLLHNWFGIFTARLCCFHYVILSTNEAVPLFFVLYMIIERFLYAHPSLKYHFTRFSSMLSLHFGLVPLFFVLYMIIERFLYAHPSLKYHFTRFSSMLSLHFYTIFTWIFISILYTLASPFYSNSSKLIYSTHTTKYCLYNYSKLNMLATARSIIYFILLIPALVLIGLVIRYFFIMRGTNQVSPIEKLWTIRVTALLCILIFYDVYLYYLEHIVETFKSFLLASLLRASFYLTQIFIIACTEPYWLEMLLERCACICCFIRGQRRKNTTSITMPNETEFHTIPHSSSIGHYSLVDDSVDDEFDRAFNGPQPTLRVIT</sequence>
<dbReference type="EMBL" id="CAJNXB010002277">
    <property type="protein sequence ID" value="CAF3230544.1"/>
    <property type="molecule type" value="Genomic_DNA"/>
</dbReference>
<evidence type="ECO:0000313" key="3">
    <source>
        <dbReference type="EMBL" id="CAF4323733.1"/>
    </source>
</evidence>
<feature type="transmembrane region" description="Helical" evidence="1">
    <location>
        <begin position="127"/>
        <end position="149"/>
    </location>
</feature>